<dbReference type="AlphaFoldDB" id="A0A8H4UHR9"/>
<dbReference type="Pfam" id="PF00756">
    <property type="entry name" value="Esterase"/>
    <property type="match status" value="1"/>
</dbReference>
<dbReference type="Proteomes" id="UP000635477">
    <property type="component" value="Unassembled WGS sequence"/>
</dbReference>
<name>A0A8H4UHR9_9HYPO</name>
<dbReference type="PANTHER" id="PTHR40841">
    <property type="entry name" value="SIDEROPHORE TRIACETYLFUSARININE C ESTERASE"/>
    <property type="match status" value="1"/>
</dbReference>
<dbReference type="InterPro" id="IPR052558">
    <property type="entry name" value="Siderophore_Hydrolase_D"/>
</dbReference>
<evidence type="ECO:0000256" key="1">
    <source>
        <dbReference type="ARBA" id="ARBA00005622"/>
    </source>
</evidence>
<evidence type="ECO:0000313" key="4">
    <source>
        <dbReference type="Proteomes" id="UP000635477"/>
    </source>
</evidence>
<dbReference type="Gene3D" id="3.40.50.1820">
    <property type="entry name" value="alpha/beta hydrolase"/>
    <property type="match status" value="1"/>
</dbReference>
<reference evidence="3" key="2">
    <citation type="submission" date="2020-05" db="EMBL/GenBank/DDBJ databases">
        <authorList>
            <person name="Kim H.-S."/>
            <person name="Proctor R.H."/>
            <person name="Brown D.W."/>
        </authorList>
    </citation>
    <scope>NUCLEOTIDE SEQUENCE</scope>
    <source>
        <strain evidence="3">NRRL 22465</strain>
    </source>
</reference>
<gene>
    <name evidence="3" type="ORF">FZEAL_6822</name>
</gene>
<dbReference type="GO" id="GO:0016788">
    <property type="term" value="F:hydrolase activity, acting on ester bonds"/>
    <property type="evidence" value="ECO:0007669"/>
    <property type="project" value="TreeGrafter"/>
</dbReference>
<reference evidence="3" key="1">
    <citation type="journal article" date="2020" name="BMC Genomics">
        <title>Correction to: Identification and distribution of gene clusters required for synthesis of sphingolipid metabolism inhibitors in diverse species of the filamentous fungus Fusarium.</title>
        <authorList>
            <person name="Kim H.S."/>
            <person name="Lohmar J.M."/>
            <person name="Busman M."/>
            <person name="Brown D.W."/>
            <person name="Naumann T.A."/>
            <person name="Divon H.H."/>
            <person name="Lysoe E."/>
            <person name="Uhlig S."/>
            <person name="Proctor R.H."/>
        </authorList>
    </citation>
    <scope>NUCLEOTIDE SEQUENCE</scope>
    <source>
        <strain evidence="3">NRRL 22465</strain>
    </source>
</reference>
<proteinExistence type="inferred from homology"/>
<keyword evidence="4" id="KW-1185">Reference proteome</keyword>
<evidence type="ECO:0000256" key="2">
    <source>
        <dbReference type="ARBA" id="ARBA00022801"/>
    </source>
</evidence>
<dbReference type="SUPFAM" id="SSF53474">
    <property type="entry name" value="alpha/beta-Hydrolases"/>
    <property type="match status" value="1"/>
</dbReference>
<dbReference type="InterPro" id="IPR029058">
    <property type="entry name" value="AB_hydrolase_fold"/>
</dbReference>
<protein>
    <recommendedName>
        <fullName evidence="5">Ferri-bacillibactin esterase</fullName>
    </recommendedName>
</protein>
<dbReference type="PANTHER" id="PTHR40841:SF2">
    <property type="entry name" value="SIDEROPHORE-DEGRADING ESTERASE (EUROFUNG)"/>
    <property type="match status" value="1"/>
</dbReference>
<comment type="caution">
    <text evidence="3">The sequence shown here is derived from an EMBL/GenBank/DDBJ whole genome shotgun (WGS) entry which is preliminary data.</text>
</comment>
<organism evidence="3 4">
    <name type="scientific">Fusarium zealandicum</name>
    <dbReference type="NCBI Taxonomy" id="1053134"/>
    <lineage>
        <taxon>Eukaryota</taxon>
        <taxon>Fungi</taxon>
        <taxon>Dikarya</taxon>
        <taxon>Ascomycota</taxon>
        <taxon>Pezizomycotina</taxon>
        <taxon>Sordariomycetes</taxon>
        <taxon>Hypocreomycetidae</taxon>
        <taxon>Hypocreales</taxon>
        <taxon>Nectriaceae</taxon>
        <taxon>Fusarium</taxon>
        <taxon>Fusarium staphyleae species complex</taxon>
    </lineage>
</organism>
<evidence type="ECO:0000313" key="3">
    <source>
        <dbReference type="EMBL" id="KAF4976530.1"/>
    </source>
</evidence>
<keyword evidence="2" id="KW-0378">Hydrolase</keyword>
<dbReference type="EMBL" id="JABEYC010000525">
    <property type="protein sequence ID" value="KAF4976530.1"/>
    <property type="molecule type" value="Genomic_DNA"/>
</dbReference>
<sequence length="322" mass="36713">MLRSLTRIRSHTQIRHLRNMAHKATTHGHARLPNTFEWTAHTKRGDYLVQVAWPLTWGEDRVPTEKEVAQTIYVVDGNAYFFSTVDVTRRLEYTNSTRTVVVGIGYPPGKHVYDFRRGPDLTPFASEYEMPLNSKGQPRTDISFGEAGEFLDFIQHDVMPYVHETLFPKASLETGRRALFGHSYGGIFTLNTLLTRPELFNTYIAASPIIWWNKQFLVREQEAAFCKREPPVDPAPSLIVTWGSCHDDLERHPGEPEEAHLKRKGCAEDDQMRDCASAMVARLEKCPSIRSVWHKEFKGEDHGSAAVAGLQQGVMKFVVNRM</sequence>
<comment type="similarity">
    <text evidence="1">Belongs to the esterase D family.</text>
</comment>
<accession>A0A8H4UHR9</accession>
<evidence type="ECO:0008006" key="5">
    <source>
        <dbReference type="Google" id="ProtNLM"/>
    </source>
</evidence>
<dbReference type="InterPro" id="IPR000801">
    <property type="entry name" value="Esterase-like"/>
</dbReference>
<dbReference type="OrthoDB" id="446683at2759"/>